<name>A0ABS8PUS7_9BACT</name>
<reference evidence="3 4" key="1">
    <citation type="submission" date="2021-11" db="EMBL/GenBank/DDBJ databases">
        <title>Genomic of Niabella pedocola.</title>
        <authorList>
            <person name="Wu T."/>
        </authorList>
    </citation>
    <scope>NUCLEOTIDE SEQUENCE [LARGE SCALE GENOMIC DNA]</scope>
    <source>
        <strain evidence="3 4">JCM 31011</strain>
    </source>
</reference>
<keyword evidence="2" id="KW-0472">Membrane</keyword>
<feature type="transmembrane region" description="Helical" evidence="2">
    <location>
        <begin position="231"/>
        <end position="248"/>
    </location>
</feature>
<feature type="compositionally biased region" description="Acidic residues" evidence="1">
    <location>
        <begin position="151"/>
        <end position="164"/>
    </location>
</feature>
<dbReference type="Proteomes" id="UP001199816">
    <property type="component" value="Unassembled WGS sequence"/>
</dbReference>
<accession>A0ABS8PUS7</accession>
<sequence>MFADYTKLVLLDYEKKRAENALSLRLIHPSPAKLREECFYVRSRGYEKKKDEVALVGFFGDDMANILNTIKRFDIDKFRPLNNFLKKPEINTDQKNIELLAWLIDFELRPFELGRLYEVPEEAVEDLKTAEARNKEAADEANPVEGTAPAEEQELTDPDPGENMETEKKDGMREGPDQPEAPAPEAGTIKDPVAVETPGTSEQAEPDKGSPMGVAIPKPELRKPGSVFKRGLAVLAITLFAVAGFWIYRGGKKEPEPIPMGQALPANNACMRWTGDHYEQIPCRGTTGDTLVEPLDPEKIRSFKKITRPDTITRQSKGSVWYVKINKGKEIEFYTSDGFHPIDRQLRLKPVTDYIIEKHLHLAQAQNTGN</sequence>
<protein>
    <submittedName>
        <fullName evidence="3">Uncharacterized protein</fullName>
    </submittedName>
</protein>
<organism evidence="3 4">
    <name type="scientific">Niabella pedocola</name>
    <dbReference type="NCBI Taxonomy" id="1752077"/>
    <lineage>
        <taxon>Bacteria</taxon>
        <taxon>Pseudomonadati</taxon>
        <taxon>Bacteroidota</taxon>
        <taxon>Chitinophagia</taxon>
        <taxon>Chitinophagales</taxon>
        <taxon>Chitinophagaceae</taxon>
        <taxon>Niabella</taxon>
    </lineage>
</organism>
<keyword evidence="4" id="KW-1185">Reference proteome</keyword>
<dbReference type="RefSeq" id="WP_231007115.1">
    <property type="nucleotide sequence ID" value="NZ_JAJNEC010000005.1"/>
</dbReference>
<evidence type="ECO:0000313" key="4">
    <source>
        <dbReference type="Proteomes" id="UP001199816"/>
    </source>
</evidence>
<comment type="caution">
    <text evidence="3">The sequence shown here is derived from an EMBL/GenBank/DDBJ whole genome shotgun (WGS) entry which is preliminary data.</text>
</comment>
<keyword evidence="2" id="KW-0812">Transmembrane</keyword>
<evidence type="ECO:0000256" key="1">
    <source>
        <dbReference type="SAM" id="MobiDB-lite"/>
    </source>
</evidence>
<evidence type="ECO:0000313" key="3">
    <source>
        <dbReference type="EMBL" id="MCD2424830.1"/>
    </source>
</evidence>
<gene>
    <name evidence="3" type="ORF">LQ567_18755</name>
</gene>
<proteinExistence type="predicted"/>
<evidence type="ECO:0000256" key="2">
    <source>
        <dbReference type="SAM" id="Phobius"/>
    </source>
</evidence>
<feature type="region of interest" description="Disordered" evidence="1">
    <location>
        <begin position="132"/>
        <end position="222"/>
    </location>
</feature>
<keyword evidence="2" id="KW-1133">Transmembrane helix</keyword>
<feature type="compositionally biased region" description="Basic and acidic residues" evidence="1">
    <location>
        <begin position="165"/>
        <end position="176"/>
    </location>
</feature>
<dbReference type="EMBL" id="JAJNEC010000005">
    <property type="protein sequence ID" value="MCD2424830.1"/>
    <property type="molecule type" value="Genomic_DNA"/>
</dbReference>